<keyword evidence="2" id="KW-1185">Reference proteome</keyword>
<dbReference type="EMBL" id="BAPF01000056">
    <property type="protein sequence ID" value="GBQ85895.1"/>
    <property type="molecule type" value="Genomic_DNA"/>
</dbReference>
<organism evidence="1 2">
    <name type="scientific">Acetobacter malorum DSM 14337</name>
    <dbReference type="NCBI Taxonomy" id="1307910"/>
    <lineage>
        <taxon>Bacteria</taxon>
        <taxon>Pseudomonadati</taxon>
        <taxon>Pseudomonadota</taxon>
        <taxon>Alphaproteobacteria</taxon>
        <taxon>Acetobacterales</taxon>
        <taxon>Acetobacteraceae</taxon>
        <taxon>Acetobacter</taxon>
    </lineage>
</organism>
<dbReference type="GeneID" id="29557778"/>
<evidence type="ECO:0000313" key="2">
    <source>
        <dbReference type="Proteomes" id="UP001065047"/>
    </source>
</evidence>
<dbReference type="InterPro" id="IPR032675">
    <property type="entry name" value="LRR_dom_sf"/>
</dbReference>
<dbReference type="Gene3D" id="3.80.10.10">
    <property type="entry name" value="Ribonuclease Inhibitor"/>
    <property type="match status" value="1"/>
</dbReference>
<dbReference type="SUPFAM" id="SSF52058">
    <property type="entry name" value="L domain-like"/>
    <property type="match status" value="1"/>
</dbReference>
<reference evidence="1" key="1">
    <citation type="submission" date="2013-04" db="EMBL/GenBank/DDBJ databases">
        <title>The genome sequencing project of 58 acetic acid bacteria.</title>
        <authorList>
            <person name="Okamoto-Kainuma A."/>
            <person name="Ishikawa M."/>
            <person name="Umino S."/>
            <person name="Koizumi Y."/>
            <person name="Shiwa Y."/>
            <person name="Yoshikawa H."/>
            <person name="Matsutani M."/>
            <person name="Matsushita K."/>
        </authorList>
    </citation>
    <scope>NUCLEOTIDE SEQUENCE</scope>
    <source>
        <strain evidence="1">DSM 14337</strain>
    </source>
</reference>
<sequence>MTHSGIFETTEQLKAAYPLSFRGYGDTVTPDGKIIPEGHVQPLAPGDPKPLYWRMSFILPDNTEINSLPSQMDVDGYMDLNGCTSLKKLPDELKVGIDLYLSGCKSLTALPPRLIVDRNLDLSGCSSLRALTDTLSLCGYLDLSGCRSLSSLPALLLVREDLGLQDCSALKELPRDLFVGGQLILTGCEGIKIPQEVIERMDGRIVYPSTYDVIPKKEPVSLEPGPNA</sequence>
<protein>
    <recommendedName>
        <fullName evidence="3">Leucine-rich repeat domain-containing protein</fullName>
    </recommendedName>
</protein>
<accession>A0ABQ0Q056</accession>
<dbReference type="RefSeq" id="WP_061506393.1">
    <property type="nucleotide sequence ID" value="NZ_BAPF01000056.1"/>
</dbReference>
<evidence type="ECO:0000313" key="1">
    <source>
        <dbReference type="EMBL" id="GBQ85895.1"/>
    </source>
</evidence>
<name>A0ABQ0Q056_9PROT</name>
<dbReference type="Proteomes" id="UP001065047">
    <property type="component" value="Unassembled WGS sequence"/>
</dbReference>
<proteinExistence type="predicted"/>
<gene>
    <name evidence="1" type="ORF">AA14337_3190</name>
</gene>
<comment type="caution">
    <text evidence="1">The sequence shown here is derived from an EMBL/GenBank/DDBJ whole genome shotgun (WGS) entry which is preliminary data.</text>
</comment>
<evidence type="ECO:0008006" key="3">
    <source>
        <dbReference type="Google" id="ProtNLM"/>
    </source>
</evidence>